<dbReference type="SUPFAM" id="SSF51569">
    <property type="entry name" value="Aldolase"/>
    <property type="match status" value="1"/>
</dbReference>
<protein>
    <submittedName>
        <fullName evidence="7">2-dehydro-3-deoxyphosphogluconate aldolase/(4S)-4-hydroxy-2-oxoglutarate aldolase</fullName>
    </submittedName>
    <submittedName>
        <fullName evidence="6">2-keto-3-deoxy-phosphogluconate aldolase</fullName>
    </submittedName>
</protein>
<comment type="similarity">
    <text evidence="2">Belongs to the KHG/KDPG aldolase family.</text>
</comment>
<comment type="pathway">
    <text evidence="1">Carbohydrate acid metabolism.</text>
</comment>
<keyword evidence="4" id="KW-0456">Lyase</keyword>
<dbReference type="CDD" id="cd00452">
    <property type="entry name" value="KDPG_aldolase"/>
    <property type="match status" value="1"/>
</dbReference>
<evidence type="ECO:0000256" key="5">
    <source>
        <dbReference type="ARBA" id="ARBA00023277"/>
    </source>
</evidence>
<keyword evidence="5" id="KW-0119">Carbohydrate metabolism</keyword>
<comment type="subunit">
    <text evidence="3">Homotrimer.</text>
</comment>
<proteinExistence type="inferred from homology"/>
<dbReference type="EMBL" id="VFOL01000001">
    <property type="protein sequence ID" value="TQL38208.1"/>
    <property type="molecule type" value="Genomic_DNA"/>
</dbReference>
<dbReference type="PANTHER" id="PTHR30246">
    <property type="entry name" value="2-KETO-3-DEOXY-6-PHOSPHOGLUCONATE ALDOLASE"/>
    <property type="match status" value="1"/>
</dbReference>
<dbReference type="Gene3D" id="3.20.20.70">
    <property type="entry name" value="Aldolase class I"/>
    <property type="match status" value="1"/>
</dbReference>
<dbReference type="PANTHER" id="PTHR30246:SF1">
    <property type="entry name" value="2-DEHYDRO-3-DEOXY-6-PHOSPHOGALACTONATE ALDOLASE-RELATED"/>
    <property type="match status" value="1"/>
</dbReference>
<sequence length="201" mass="20486">MSETTEPVVEAVGRTRILPVVRTQTADHAHRLVTTLVTAGIGVVEVTATIPGWSEVLEAATAEYPLCVVGAGTITTAVAAEQALERGARFLVSPYPAPEVRSVAARARTLFIEGGFTPSEVAAAASQGVAKLFPAHVAGPAYLRSLLAVVPGARVVPTGGIPLDDVPRWLAAGAFAVGVGNDLFSGDLPERLASLGIGGSA</sequence>
<reference evidence="7 8" key="1">
    <citation type="submission" date="2019-06" db="EMBL/GenBank/DDBJ databases">
        <title>Sequencing the genomes of 1000 actinobacteria strains.</title>
        <authorList>
            <person name="Klenk H.-P."/>
        </authorList>
    </citation>
    <scope>NUCLEOTIDE SEQUENCE [LARGE SCALE GENOMIC DNA]</scope>
    <source>
        <strain evidence="7 8">DSM 44819</strain>
    </source>
</reference>
<keyword evidence="9" id="KW-1185">Reference proteome</keyword>
<dbReference type="InterPro" id="IPR013785">
    <property type="entry name" value="Aldolase_TIM"/>
</dbReference>
<name>A0A542XQS9_SALAC</name>
<evidence type="ECO:0000256" key="1">
    <source>
        <dbReference type="ARBA" id="ARBA00004761"/>
    </source>
</evidence>
<dbReference type="GeneID" id="93772595"/>
<reference evidence="6 9" key="2">
    <citation type="submission" date="2021-03" db="EMBL/GenBank/DDBJ databases">
        <title>Whole genome shotgun sequence of Salinispora arenicola NBRC 105043.</title>
        <authorList>
            <person name="Komaki H."/>
            <person name="Tamura T."/>
        </authorList>
    </citation>
    <scope>NUCLEOTIDE SEQUENCE [LARGE SCALE GENOMIC DNA]</scope>
    <source>
        <strain evidence="6 9">NBRC 105043</strain>
    </source>
</reference>
<dbReference type="RefSeq" id="WP_018588296.1">
    <property type="nucleotide sequence ID" value="NZ_BOQM01000046.1"/>
</dbReference>
<accession>A0A542XQS9</accession>
<dbReference type="Proteomes" id="UP000677457">
    <property type="component" value="Unassembled WGS sequence"/>
</dbReference>
<dbReference type="Pfam" id="PF01081">
    <property type="entry name" value="Aldolase"/>
    <property type="match status" value="1"/>
</dbReference>
<dbReference type="InterPro" id="IPR000887">
    <property type="entry name" value="Aldlse_KDPG_KHG"/>
</dbReference>
<evidence type="ECO:0000256" key="3">
    <source>
        <dbReference type="ARBA" id="ARBA00011233"/>
    </source>
</evidence>
<dbReference type="EMBL" id="BOQM01000046">
    <property type="protein sequence ID" value="GIM87813.1"/>
    <property type="molecule type" value="Genomic_DNA"/>
</dbReference>
<evidence type="ECO:0000256" key="4">
    <source>
        <dbReference type="ARBA" id="ARBA00023239"/>
    </source>
</evidence>
<evidence type="ECO:0000313" key="9">
    <source>
        <dbReference type="Proteomes" id="UP000677457"/>
    </source>
</evidence>
<organism evidence="7 8">
    <name type="scientific">Salinispora arenicola</name>
    <dbReference type="NCBI Taxonomy" id="168697"/>
    <lineage>
        <taxon>Bacteria</taxon>
        <taxon>Bacillati</taxon>
        <taxon>Actinomycetota</taxon>
        <taxon>Actinomycetes</taxon>
        <taxon>Micromonosporales</taxon>
        <taxon>Micromonosporaceae</taxon>
        <taxon>Salinispora</taxon>
    </lineage>
</organism>
<comment type="caution">
    <text evidence="7">The sequence shown here is derived from an EMBL/GenBank/DDBJ whole genome shotgun (WGS) entry which is preliminary data.</text>
</comment>
<evidence type="ECO:0000313" key="7">
    <source>
        <dbReference type="EMBL" id="TQL38208.1"/>
    </source>
</evidence>
<dbReference type="GO" id="GO:0016829">
    <property type="term" value="F:lyase activity"/>
    <property type="evidence" value="ECO:0007669"/>
    <property type="project" value="UniProtKB-KW"/>
</dbReference>
<evidence type="ECO:0000313" key="8">
    <source>
        <dbReference type="Proteomes" id="UP000315983"/>
    </source>
</evidence>
<dbReference type="Proteomes" id="UP000315983">
    <property type="component" value="Unassembled WGS sequence"/>
</dbReference>
<evidence type="ECO:0000313" key="6">
    <source>
        <dbReference type="EMBL" id="GIM87813.1"/>
    </source>
</evidence>
<gene>
    <name evidence="7" type="ORF">FB564_3399</name>
    <name evidence="6" type="ORF">Sar04_45490</name>
</gene>
<dbReference type="AlphaFoldDB" id="A0A542XQS9"/>
<evidence type="ECO:0000256" key="2">
    <source>
        <dbReference type="ARBA" id="ARBA00006906"/>
    </source>
</evidence>